<dbReference type="InterPro" id="IPR025874">
    <property type="entry name" value="DZR"/>
</dbReference>
<dbReference type="RefSeq" id="WP_101261857.1">
    <property type="nucleotide sequence ID" value="NZ_MVDD01000009.1"/>
</dbReference>
<dbReference type="EMBL" id="MVDD01000009">
    <property type="protein sequence ID" value="PKQ62208.1"/>
    <property type="molecule type" value="Genomic_DNA"/>
</dbReference>
<dbReference type="Pfam" id="PF12773">
    <property type="entry name" value="DZR"/>
    <property type="match status" value="2"/>
</dbReference>
<name>A0A2N3HVZ6_9BACT</name>
<comment type="caution">
    <text evidence="3">The sequence shown here is derived from an EMBL/GenBank/DDBJ whole genome shotgun (WGS) entry which is preliminary data.</text>
</comment>
<protein>
    <recommendedName>
        <fullName evidence="5">Antifreeze protein type I</fullName>
    </recommendedName>
</protein>
<dbReference type="OrthoDB" id="9764015at2"/>
<sequence>MAIIDLVRWAPQGNQTIYAYRFPETNLSTYTQLIVQESQEAILFSKGQIVGKFGPGKHTLNTENLPILRSLYGLPFGKKNPFTAEVWFVNKLQPYNIDWSIDRMDIHDADYNTGIPLVANGRYGLKITDAERFLIKIVGTKNSFDQNDLTDQFFGEFSTKTKSTVLQFMINNRIGLKQISAHLDSISEHLKTVMLPFWENLGLDLTKFYITSIEIDSSTDVGRKVLEAISNQSAQAISGHTWQQEKAFDVAKSAVEGMAQGSGGLLGAVVATNMMGGLGGAGAGGGMMQPQYNQPTFGGTNQNQQGNNVQPVNQVKEVYCSNCSKKFPSTHRFCPHCGDPYDACPKCGTDNDKNAKRCVSCGTPLQTEMALCTNCNTPLAPGSSFCGNCGQQQAENKCTRCGTALSPTIKFCPKCGQKR</sequence>
<proteinExistence type="predicted"/>
<dbReference type="PANTHER" id="PTHR37826">
    <property type="entry name" value="FLOTILLIN BAND_7_5 DOMAIN PROTEIN"/>
    <property type="match status" value="1"/>
</dbReference>
<dbReference type="InterPro" id="IPR033880">
    <property type="entry name" value="SPFH_YdjI"/>
</dbReference>
<dbReference type="Proteomes" id="UP000233535">
    <property type="component" value="Unassembled WGS sequence"/>
</dbReference>
<evidence type="ECO:0000259" key="1">
    <source>
        <dbReference type="Pfam" id="PF12773"/>
    </source>
</evidence>
<dbReference type="Pfam" id="PF13421">
    <property type="entry name" value="Band_7_1"/>
    <property type="match status" value="1"/>
</dbReference>
<dbReference type="PANTHER" id="PTHR37826:SF2">
    <property type="entry name" value="ZINC-RIBBON DOMAIN-CONTAINING PROTEIN"/>
    <property type="match status" value="1"/>
</dbReference>
<accession>A0A2N3HVZ6</accession>
<organism evidence="3 4">
    <name type="scientific">Labilibaculum filiforme</name>
    <dbReference type="NCBI Taxonomy" id="1940526"/>
    <lineage>
        <taxon>Bacteria</taxon>
        <taxon>Pseudomonadati</taxon>
        <taxon>Bacteroidota</taxon>
        <taxon>Bacteroidia</taxon>
        <taxon>Marinilabiliales</taxon>
        <taxon>Marinifilaceae</taxon>
        <taxon>Labilibaculum</taxon>
    </lineage>
</organism>
<feature type="domain" description="SPFH" evidence="2">
    <location>
        <begin position="20"/>
        <end position="217"/>
    </location>
</feature>
<evidence type="ECO:0000259" key="2">
    <source>
        <dbReference type="Pfam" id="PF13421"/>
    </source>
</evidence>
<keyword evidence="4" id="KW-1185">Reference proteome</keyword>
<evidence type="ECO:0008006" key="5">
    <source>
        <dbReference type="Google" id="ProtNLM"/>
    </source>
</evidence>
<reference evidence="3 4" key="1">
    <citation type="journal article" date="2017" name="Front. Microbiol.">
        <title>Labilibaculum manganireducens gen. nov., sp. nov. and Labilibaculum filiforme sp. nov., Novel Bacteroidetes Isolated from Subsurface Sediments of the Baltic Sea.</title>
        <authorList>
            <person name="Vandieken V."/>
            <person name="Marshall I.P."/>
            <person name="Niemann H."/>
            <person name="Engelen B."/>
            <person name="Cypionka H."/>
        </authorList>
    </citation>
    <scope>NUCLEOTIDE SEQUENCE [LARGE SCALE GENOMIC DNA]</scope>
    <source>
        <strain evidence="3 4">59.16B</strain>
    </source>
</reference>
<gene>
    <name evidence="3" type="ORF">BZG02_12885</name>
</gene>
<feature type="domain" description="DZANK-type" evidence="1">
    <location>
        <begin position="372"/>
        <end position="416"/>
    </location>
</feature>
<dbReference type="CDD" id="cd03408">
    <property type="entry name" value="SPFH_like_u1"/>
    <property type="match status" value="1"/>
</dbReference>
<evidence type="ECO:0000313" key="4">
    <source>
        <dbReference type="Proteomes" id="UP000233535"/>
    </source>
</evidence>
<dbReference type="AlphaFoldDB" id="A0A2N3HVZ6"/>
<feature type="domain" description="DZANK-type" evidence="1">
    <location>
        <begin position="320"/>
        <end position="362"/>
    </location>
</feature>
<evidence type="ECO:0000313" key="3">
    <source>
        <dbReference type="EMBL" id="PKQ62208.1"/>
    </source>
</evidence>